<evidence type="ECO:0000256" key="1">
    <source>
        <dbReference type="ARBA" id="ARBA00001231"/>
    </source>
</evidence>
<protein>
    <recommendedName>
        <fullName evidence="3">beta-N-acetylhexosaminidase</fullName>
        <ecNumber evidence="3">3.2.1.52</ecNumber>
    </recommendedName>
</protein>
<comment type="caution">
    <text evidence="8">The sequence shown here is derived from an EMBL/GenBank/DDBJ whole genome shotgun (WGS) entry which is preliminary data.</text>
</comment>
<evidence type="ECO:0000313" key="8">
    <source>
        <dbReference type="EMBL" id="MDT0647152.1"/>
    </source>
</evidence>
<keyword evidence="5" id="KW-0326">Glycosidase</keyword>
<dbReference type="SUPFAM" id="SSF51445">
    <property type="entry name" value="(Trans)glycosidases"/>
    <property type="match status" value="1"/>
</dbReference>
<dbReference type="PIRSF" id="PIRSF001093">
    <property type="entry name" value="B-hxosamndse_ab_euk"/>
    <property type="match status" value="1"/>
</dbReference>
<feature type="domain" description="Beta-hexosaminidase bacterial type N-terminal" evidence="7">
    <location>
        <begin position="45"/>
        <end position="181"/>
    </location>
</feature>
<dbReference type="Proteomes" id="UP001245285">
    <property type="component" value="Unassembled WGS sequence"/>
</dbReference>
<dbReference type="Pfam" id="PF00728">
    <property type="entry name" value="Glyco_hydro_20"/>
    <property type="match status" value="1"/>
</dbReference>
<feature type="domain" description="Glycoside hydrolase family 20 catalytic" evidence="6">
    <location>
        <begin position="184"/>
        <end position="496"/>
    </location>
</feature>
<dbReference type="PANTHER" id="PTHR22600">
    <property type="entry name" value="BETA-HEXOSAMINIDASE"/>
    <property type="match status" value="1"/>
</dbReference>
<evidence type="ECO:0000256" key="2">
    <source>
        <dbReference type="ARBA" id="ARBA00006285"/>
    </source>
</evidence>
<evidence type="ECO:0000259" key="7">
    <source>
        <dbReference type="Pfam" id="PF02838"/>
    </source>
</evidence>
<dbReference type="EMBL" id="JAVRHO010000013">
    <property type="protein sequence ID" value="MDT0647152.1"/>
    <property type="molecule type" value="Genomic_DNA"/>
</dbReference>
<dbReference type="RefSeq" id="WP_311495264.1">
    <property type="nucleotide sequence ID" value="NZ_JAVRHO010000013.1"/>
</dbReference>
<accession>A0ABU3CLD1</accession>
<dbReference type="Gene3D" id="3.20.20.80">
    <property type="entry name" value="Glycosidases"/>
    <property type="match status" value="1"/>
</dbReference>
<dbReference type="InterPro" id="IPR015882">
    <property type="entry name" value="HEX_bac_N"/>
</dbReference>
<gene>
    <name evidence="8" type="ORF">RM545_10675</name>
</gene>
<evidence type="ECO:0000256" key="4">
    <source>
        <dbReference type="ARBA" id="ARBA00022801"/>
    </source>
</evidence>
<dbReference type="EC" id="3.2.1.52" evidence="3"/>
<sequence length="533" mass="61070">MDNKNLNKKQFLIRNTIIAIFGLALFLTLAFSSRNFNEKDMSKESLIPIPIQIENYEGNFTITPETVILISEDEEEMRSVASYLSEFLSPATGFELPVKQNSEENKNSGNILLSLSENSQFQKPEAYTLEVTVENVHLQASTPEGLFRGIQTLRQLLPPEIESDKVQNIEWNVSSGKIEDHPQYSYRGAMLDVSRHFFSVNEVKQYIDFLAAYKMNKLHLHLSDDQGWRIEIKKWPKLTSIGGSREVGDTEGGFYTQEDYKEIVAYAQKHYITVIPEIDMPGHTNAALASYPQLNCDDNAPELYTGIEVGFSSLCVNKEITYEFIDDVISEIAAITPGPYFHIGGDESHATSKEDYNYFINRVQKIVKKYDKEIIGWDEIQTADIEEGVVAQFWHSEENAIAAKKKKAKILMSPSKRAYMDMQYDSLSPLGLHWAAYIEVDSAYNWNPATLVPEIAKEDIVGIEAPLWTETIKDIEDVEYMVFPRLPGYAEIGWSPDSLRDWGEYKVRLGEQYKRFKIMNLNFYESPRVPWEK</sequence>
<name>A0ABU3CLD1_9FLAO</name>
<dbReference type="Pfam" id="PF02838">
    <property type="entry name" value="Glyco_hydro_20b"/>
    <property type="match status" value="1"/>
</dbReference>
<dbReference type="InterPro" id="IPR029018">
    <property type="entry name" value="Hex-like_dom2"/>
</dbReference>
<dbReference type="InterPro" id="IPR025705">
    <property type="entry name" value="Beta_hexosaminidase_sua/sub"/>
</dbReference>
<proteinExistence type="inferred from homology"/>
<dbReference type="InterPro" id="IPR015883">
    <property type="entry name" value="Glyco_hydro_20_cat"/>
</dbReference>
<keyword evidence="4" id="KW-0378">Hydrolase</keyword>
<organism evidence="8 9">
    <name type="scientific">Autumnicola lenta</name>
    <dbReference type="NCBI Taxonomy" id="3075593"/>
    <lineage>
        <taxon>Bacteria</taxon>
        <taxon>Pseudomonadati</taxon>
        <taxon>Bacteroidota</taxon>
        <taxon>Flavobacteriia</taxon>
        <taxon>Flavobacteriales</taxon>
        <taxon>Flavobacteriaceae</taxon>
        <taxon>Autumnicola</taxon>
    </lineage>
</organism>
<keyword evidence="9" id="KW-1185">Reference proteome</keyword>
<evidence type="ECO:0000313" key="9">
    <source>
        <dbReference type="Proteomes" id="UP001245285"/>
    </source>
</evidence>
<dbReference type="InterPro" id="IPR017853">
    <property type="entry name" value="GH"/>
</dbReference>
<dbReference type="PRINTS" id="PR00738">
    <property type="entry name" value="GLHYDRLASE20"/>
</dbReference>
<dbReference type="CDD" id="cd06568">
    <property type="entry name" value="GH20_SpHex_like"/>
    <property type="match status" value="1"/>
</dbReference>
<evidence type="ECO:0000256" key="5">
    <source>
        <dbReference type="ARBA" id="ARBA00023295"/>
    </source>
</evidence>
<dbReference type="SUPFAM" id="SSF55545">
    <property type="entry name" value="beta-N-acetylhexosaminidase-like domain"/>
    <property type="match status" value="1"/>
</dbReference>
<dbReference type="Gene3D" id="3.30.379.10">
    <property type="entry name" value="Chitobiase/beta-hexosaminidase domain 2-like"/>
    <property type="match status" value="1"/>
</dbReference>
<reference evidence="8 9" key="1">
    <citation type="submission" date="2023-09" db="EMBL/GenBank/DDBJ databases">
        <authorList>
            <person name="Rey-Velasco X."/>
        </authorList>
    </citation>
    <scope>NUCLEOTIDE SEQUENCE [LARGE SCALE GENOMIC DNA]</scope>
    <source>
        <strain evidence="8 9">F260</strain>
    </source>
</reference>
<evidence type="ECO:0000256" key="3">
    <source>
        <dbReference type="ARBA" id="ARBA00012663"/>
    </source>
</evidence>
<dbReference type="PANTHER" id="PTHR22600:SF57">
    <property type="entry name" value="BETA-N-ACETYLHEXOSAMINIDASE"/>
    <property type="match status" value="1"/>
</dbReference>
<evidence type="ECO:0000259" key="6">
    <source>
        <dbReference type="Pfam" id="PF00728"/>
    </source>
</evidence>
<comment type="similarity">
    <text evidence="2">Belongs to the glycosyl hydrolase 20 family.</text>
</comment>
<comment type="catalytic activity">
    <reaction evidence="1">
        <text>Hydrolysis of terminal non-reducing N-acetyl-D-hexosamine residues in N-acetyl-beta-D-hexosaminides.</text>
        <dbReference type="EC" id="3.2.1.52"/>
    </reaction>
</comment>